<organism evidence="2 3">
    <name type="scientific">Cudoniella acicularis</name>
    <dbReference type="NCBI Taxonomy" id="354080"/>
    <lineage>
        <taxon>Eukaryota</taxon>
        <taxon>Fungi</taxon>
        <taxon>Dikarya</taxon>
        <taxon>Ascomycota</taxon>
        <taxon>Pezizomycotina</taxon>
        <taxon>Leotiomycetes</taxon>
        <taxon>Helotiales</taxon>
        <taxon>Tricladiaceae</taxon>
        <taxon>Cudoniella</taxon>
    </lineage>
</organism>
<protein>
    <submittedName>
        <fullName evidence="2">Uncharacterized protein</fullName>
    </submittedName>
</protein>
<gene>
    <name evidence="2" type="ORF">G7Y89_g11173</name>
</gene>
<keyword evidence="3" id="KW-1185">Reference proteome</keyword>
<name>A0A8H4VYI6_9HELO</name>
<reference evidence="2 3" key="1">
    <citation type="submission" date="2020-03" db="EMBL/GenBank/DDBJ databases">
        <title>Draft Genome Sequence of Cudoniella acicularis.</title>
        <authorList>
            <person name="Buettner E."/>
            <person name="Kellner H."/>
        </authorList>
    </citation>
    <scope>NUCLEOTIDE SEQUENCE [LARGE SCALE GENOMIC DNA]</scope>
    <source>
        <strain evidence="2 3">DSM 108380</strain>
    </source>
</reference>
<feature type="region of interest" description="Disordered" evidence="1">
    <location>
        <begin position="321"/>
        <end position="365"/>
    </location>
</feature>
<dbReference type="Proteomes" id="UP000566819">
    <property type="component" value="Unassembled WGS sequence"/>
</dbReference>
<evidence type="ECO:0000313" key="3">
    <source>
        <dbReference type="Proteomes" id="UP000566819"/>
    </source>
</evidence>
<evidence type="ECO:0000313" key="2">
    <source>
        <dbReference type="EMBL" id="KAF4626982.1"/>
    </source>
</evidence>
<accession>A0A8H4VYI6</accession>
<evidence type="ECO:0000256" key="1">
    <source>
        <dbReference type="SAM" id="MobiDB-lite"/>
    </source>
</evidence>
<dbReference type="OrthoDB" id="3561291at2759"/>
<dbReference type="EMBL" id="JAAMPI010001048">
    <property type="protein sequence ID" value="KAF4626982.1"/>
    <property type="molecule type" value="Genomic_DNA"/>
</dbReference>
<proteinExistence type="predicted"/>
<comment type="caution">
    <text evidence="2">The sequence shown here is derived from an EMBL/GenBank/DDBJ whole genome shotgun (WGS) entry which is preliminary data.</text>
</comment>
<dbReference type="AlphaFoldDB" id="A0A8H4VYI6"/>
<sequence length="374" mass="42146">MRDLQELHQSEQATIITALRCSNYIGILFNWDLNAICFENIDSIPQAKNLVLETAYAMACRVQQLLMILCHEVNQSLLRNYVQDPATIACALRIVYQSIDCCQKLELDAGSLQDLVSALKALDCYRVNLAFLRCGEKSQNVKAFQALIDAKKTPKCAISFTYQRYRTNEIFLRLPDTYSQQTYTEVLETRIVNWDTFGFKDKTSTTKSYAESVTSVSCETGSVFDAGSEHDQDITTPSLMMNKTLPEESEASHDAEIRRTEARLGNLKKLKSSERHLTDDADTHEDWVGFVEPQGPPIDVENQSRMSKMLSKVKELVSPSVTSATGVNLKKRRRHQNTSPPPPGVQTLSDLSAPPSPATKRNHDFNYELYEATN</sequence>